<dbReference type="Proteomes" id="UP000179807">
    <property type="component" value="Unassembled WGS sequence"/>
</dbReference>
<reference evidence="3" key="1">
    <citation type="submission" date="2016-10" db="EMBL/GenBank/DDBJ databases">
        <authorList>
            <person name="Benchimol M."/>
            <person name="Almeida L.G."/>
            <person name="Vasconcelos A.T."/>
            <person name="Perreira-Neves A."/>
            <person name="Rosa I.A."/>
            <person name="Tasca T."/>
            <person name="Bogo M.R."/>
            <person name="de Souza W."/>
        </authorList>
    </citation>
    <scope>NUCLEOTIDE SEQUENCE [LARGE SCALE GENOMIC DNA]</scope>
    <source>
        <strain evidence="3">K</strain>
    </source>
</reference>
<protein>
    <submittedName>
        <fullName evidence="3">Uncharacterized protein</fullName>
    </submittedName>
</protein>
<keyword evidence="2" id="KW-0812">Transmembrane</keyword>
<evidence type="ECO:0000256" key="1">
    <source>
        <dbReference type="SAM" id="MobiDB-lite"/>
    </source>
</evidence>
<keyword evidence="2" id="KW-0472">Membrane</keyword>
<evidence type="ECO:0000313" key="4">
    <source>
        <dbReference type="Proteomes" id="UP000179807"/>
    </source>
</evidence>
<feature type="transmembrane region" description="Helical" evidence="2">
    <location>
        <begin position="93"/>
        <end position="109"/>
    </location>
</feature>
<keyword evidence="4" id="KW-1185">Reference proteome</keyword>
<evidence type="ECO:0000256" key="2">
    <source>
        <dbReference type="SAM" id="Phobius"/>
    </source>
</evidence>
<dbReference type="AlphaFoldDB" id="A0A1J4KP66"/>
<dbReference type="OrthoDB" id="10624913at2759"/>
<feature type="transmembrane region" description="Helical" evidence="2">
    <location>
        <begin position="291"/>
        <end position="312"/>
    </location>
</feature>
<proteinExistence type="predicted"/>
<comment type="caution">
    <text evidence="3">The sequence shown here is derived from an EMBL/GenBank/DDBJ whole genome shotgun (WGS) entry which is preliminary data.</text>
</comment>
<feature type="transmembrane region" description="Helical" evidence="2">
    <location>
        <begin position="257"/>
        <end position="276"/>
    </location>
</feature>
<dbReference type="VEuPathDB" id="TrichDB:TRFO_03529"/>
<name>A0A1J4KP66_9EUKA</name>
<evidence type="ECO:0000313" key="3">
    <source>
        <dbReference type="EMBL" id="OHT13089.1"/>
    </source>
</evidence>
<feature type="transmembrane region" description="Helical" evidence="2">
    <location>
        <begin position="231"/>
        <end position="250"/>
    </location>
</feature>
<feature type="transmembrane region" description="Helical" evidence="2">
    <location>
        <begin position="634"/>
        <end position="656"/>
    </location>
</feature>
<accession>A0A1J4KP66</accession>
<feature type="transmembrane region" description="Helical" evidence="2">
    <location>
        <begin position="188"/>
        <end position="211"/>
    </location>
</feature>
<dbReference type="GeneID" id="94826057"/>
<feature type="transmembrane region" description="Helical" evidence="2">
    <location>
        <begin position="319"/>
        <end position="339"/>
    </location>
</feature>
<feature type="transmembrane region" description="Helical" evidence="2">
    <location>
        <begin position="121"/>
        <end position="143"/>
    </location>
</feature>
<feature type="region of interest" description="Disordered" evidence="1">
    <location>
        <begin position="1"/>
        <end position="24"/>
    </location>
</feature>
<organism evidence="3 4">
    <name type="scientific">Tritrichomonas foetus</name>
    <dbReference type="NCBI Taxonomy" id="1144522"/>
    <lineage>
        <taxon>Eukaryota</taxon>
        <taxon>Metamonada</taxon>
        <taxon>Parabasalia</taxon>
        <taxon>Tritrichomonadida</taxon>
        <taxon>Tritrichomonadidae</taxon>
        <taxon>Tritrichomonas</taxon>
    </lineage>
</organism>
<gene>
    <name evidence="3" type="ORF">TRFO_03529</name>
</gene>
<dbReference type="EMBL" id="MLAK01000549">
    <property type="protein sequence ID" value="OHT13089.1"/>
    <property type="molecule type" value="Genomic_DNA"/>
</dbReference>
<sequence length="834" mass="95640">MSMHSVSSTSFSPTSNSLSISGLSSTSKYGGMVDISTYKIARNRLFELVSYVDTCFSPMLPLQNVISVFRMVQIIMPSFYVAKYENFWNPDSISFKVMSILSVFAHILPPTTRPQYGPFFLIFYVCCHIFLVFFLVISAQYFHTYAHIHKGVVNFFYIYISTFGYLLHPIAFEYIGEIIGQSITDGSIEVFQLLMVILSFISLGFYAWFYINVASSTVIFRPSSFLTVSSSLQHNFVLCTLFVTFVGSLASKINNRIASLVLMAIMIPGYSFFYFYTLNNNSLVRRTEDNLVFSSITASWFINIVALIFYILKMEANETFIIIAFVCLVLGYVACILTINSKRRKHLTLLDRIDEANEVFDEVKSPSQFEILALNGMLTAHPVCLSWTIFRLAVDRWPNSIHAWFDYAKFIAIYPEEMQTLDMILKNINSHNIKGALAKQTSQQIMMLHRLRETALSPILKKKLDKLTKDVTLCKQRLRNIWDLVLQGNFKDMENTIDKAMQSTQKAKYGFNQLMAMFPSNRFSARAYARYLHDIESDQVHYAEWTEKIRFIQRGIQVNVDSAHELGMTFFTNLPNFINGGKMAKNESESMSMESDLIDDENFTSQGMEHCLPIREKIESLRFPSVKFTICISLVFFFVFLLIPICAMIVYSFIFIQDKDHVLDFLYAISNTRTLLFQCSAFVLHYVGENTISPLLGETYFDLPDYSNLHLSSFNYSNTTKEQLRFISKEITLSLQNLNEFMSFLVGNKHIDKARAILFHDTISYTEYHSQGNGVASNKSYVDILSDFSIQITNILSYDPIDDKIFETEGVLNTQINTEKVGNQASNACQYVLD</sequence>
<keyword evidence="2" id="KW-1133">Transmembrane helix</keyword>
<feature type="transmembrane region" description="Helical" evidence="2">
    <location>
        <begin position="155"/>
        <end position="176"/>
    </location>
</feature>
<dbReference type="RefSeq" id="XP_068366225.1">
    <property type="nucleotide sequence ID" value="XM_068491353.1"/>
</dbReference>